<gene>
    <name evidence="3" type="ORF">PEPS_08160</name>
</gene>
<keyword evidence="1" id="KW-1133">Transmembrane helix</keyword>
<dbReference type="EMBL" id="AP025292">
    <property type="protein sequence ID" value="BDC98535.1"/>
    <property type="molecule type" value="Genomic_DNA"/>
</dbReference>
<feature type="transmembrane region" description="Helical" evidence="1">
    <location>
        <begin position="16"/>
        <end position="40"/>
    </location>
</feature>
<accession>A0ABM7VCQ2</accession>
<evidence type="ECO:0000256" key="1">
    <source>
        <dbReference type="SAM" id="Phobius"/>
    </source>
</evidence>
<name>A0ABM7VCQ2_9BACT</name>
<evidence type="ECO:0000259" key="2">
    <source>
        <dbReference type="Pfam" id="PF06580"/>
    </source>
</evidence>
<organism evidence="3 4">
    <name type="scientific">Persicobacter psychrovividus</name>
    <dbReference type="NCBI Taxonomy" id="387638"/>
    <lineage>
        <taxon>Bacteria</taxon>
        <taxon>Pseudomonadati</taxon>
        <taxon>Bacteroidota</taxon>
        <taxon>Cytophagia</taxon>
        <taxon>Cytophagales</taxon>
        <taxon>Persicobacteraceae</taxon>
        <taxon>Persicobacter</taxon>
    </lineage>
</organism>
<protein>
    <recommendedName>
        <fullName evidence="2">Signal transduction histidine kinase internal region domain-containing protein</fullName>
    </recommendedName>
</protein>
<dbReference type="Proteomes" id="UP001354989">
    <property type="component" value="Chromosome"/>
</dbReference>
<sequence>MSSRGALAEEVNPPKALFGIVMLCVFLYTHWLFNIFLFHILPQDIFKGKKRFIRYVLSYGVILLVAMTFLHIKKGAVMDNVGFVRYYPLFSTVANNSIMLIIFSLVKERHKRNQLALEKAELAVEHERALKENLKHNIHPHFLFNTLFTLKLLIKKNQTEAERYLKEISMFLRQSLTDKGKDMNLVEDEIAHSQRYFNIQKVRFSGAIFFEVDVSDHVRRNKTLPVFALQSMVENAIKHNAFSEQNPLVMRLYEMDDGALAFTNNHIPKLEEVPSTQVGLKNLEQRFSFYGKDYLKIDFKPEEHFTLIFRAV</sequence>
<feature type="domain" description="Signal transduction histidine kinase internal region" evidence="2">
    <location>
        <begin position="132"/>
        <end position="206"/>
    </location>
</feature>
<evidence type="ECO:0000313" key="3">
    <source>
        <dbReference type="EMBL" id="BDC98535.1"/>
    </source>
</evidence>
<feature type="transmembrane region" description="Helical" evidence="1">
    <location>
        <begin position="52"/>
        <end position="72"/>
    </location>
</feature>
<feature type="transmembrane region" description="Helical" evidence="1">
    <location>
        <begin position="84"/>
        <end position="106"/>
    </location>
</feature>
<dbReference type="Pfam" id="PF06580">
    <property type="entry name" value="His_kinase"/>
    <property type="match status" value="1"/>
</dbReference>
<proteinExistence type="predicted"/>
<keyword evidence="1" id="KW-0812">Transmembrane</keyword>
<dbReference type="InterPro" id="IPR050640">
    <property type="entry name" value="Bact_2-comp_sensor_kinase"/>
</dbReference>
<dbReference type="PANTHER" id="PTHR34220:SF7">
    <property type="entry name" value="SENSOR HISTIDINE KINASE YPDA"/>
    <property type="match status" value="1"/>
</dbReference>
<reference evidence="3 4" key="1">
    <citation type="submission" date="2021-12" db="EMBL/GenBank/DDBJ databases">
        <title>Genome sequencing of bacteria with rrn-lacking chromosome and rrn-plasmid.</title>
        <authorList>
            <person name="Anda M."/>
            <person name="Iwasaki W."/>
        </authorList>
    </citation>
    <scope>NUCLEOTIDE SEQUENCE [LARGE SCALE GENOMIC DNA]</scope>
    <source>
        <strain evidence="3 4">NBRC 101262</strain>
    </source>
</reference>
<keyword evidence="1" id="KW-0472">Membrane</keyword>
<dbReference type="PANTHER" id="PTHR34220">
    <property type="entry name" value="SENSOR HISTIDINE KINASE YPDA"/>
    <property type="match status" value="1"/>
</dbReference>
<evidence type="ECO:0000313" key="4">
    <source>
        <dbReference type="Proteomes" id="UP001354989"/>
    </source>
</evidence>
<dbReference type="InterPro" id="IPR010559">
    <property type="entry name" value="Sig_transdc_His_kin_internal"/>
</dbReference>
<keyword evidence="4" id="KW-1185">Reference proteome</keyword>